<dbReference type="Gene3D" id="1.10.260.80">
    <property type="match status" value="1"/>
</dbReference>
<dbReference type="EMBL" id="JMSZ01000006">
    <property type="protein sequence ID" value="KDE41283.1"/>
    <property type="molecule type" value="Genomic_DNA"/>
</dbReference>
<dbReference type="SUPFAM" id="SSF56784">
    <property type="entry name" value="HAD-like"/>
    <property type="match status" value="1"/>
</dbReference>
<dbReference type="PANTHER" id="PTHR43885:SF1">
    <property type="entry name" value="SUPERFAMILY HYDROLASE, PUTATIVE (AFU_ORTHOLOGUE AFUA_4G13290)-RELATED"/>
    <property type="match status" value="1"/>
</dbReference>
<dbReference type="InterPro" id="IPR006439">
    <property type="entry name" value="HAD-SF_hydro_IA"/>
</dbReference>
<dbReference type="RefSeq" id="WP_036542674.1">
    <property type="nucleotide sequence ID" value="NZ_JMSZ01000006.1"/>
</dbReference>
<dbReference type="InterPro" id="IPR036412">
    <property type="entry name" value="HAD-like_sf"/>
</dbReference>
<organism evidence="1 2">
    <name type="scientific">Nitrincola lacisaponensis</name>
    <dbReference type="NCBI Taxonomy" id="267850"/>
    <lineage>
        <taxon>Bacteria</taxon>
        <taxon>Pseudomonadati</taxon>
        <taxon>Pseudomonadota</taxon>
        <taxon>Gammaproteobacteria</taxon>
        <taxon>Oceanospirillales</taxon>
        <taxon>Oceanospirillaceae</taxon>
        <taxon>Nitrincola</taxon>
    </lineage>
</organism>
<accession>A0A063Y4M2</accession>
<keyword evidence="2" id="KW-1185">Reference proteome</keyword>
<dbReference type="InterPro" id="IPR041492">
    <property type="entry name" value="HAD_2"/>
</dbReference>
<dbReference type="Proteomes" id="UP000027318">
    <property type="component" value="Unassembled WGS sequence"/>
</dbReference>
<evidence type="ECO:0000313" key="2">
    <source>
        <dbReference type="Proteomes" id="UP000027318"/>
    </source>
</evidence>
<dbReference type="SFLD" id="SFLDG01129">
    <property type="entry name" value="C1.5:_HAD__Beta-PGM__Phosphata"/>
    <property type="match status" value="1"/>
</dbReference>
<reference evidence="1 2" key="1">
    <citation type="journal article" date="2005" name="Int. J. Syst. Evol. Microbiol.">
        <title>Nitrincola lacisaponensis gen. nov., sp. nov., a novel alkaliphilic bacterium isolated from an alkaline, saline lake.</title>
        <authorList>
            <person name="Dimitriu P.A."/>
            <person name="Shukla S.K."/>
            <person name="Conradt J."/>
            <person name="Marquez M.C."/>
            <person name="Ventosa A."/>
            <person name="Maglia A."/>
            <person name="Peyton B.M."/>
            <person name="Pinkart H.C."/>
            <person name="Mormile M.R."/>
        </authorList>
    </citation>
    <scope>NUCLEOTIDE SEQUENCE [LARGE SCALE GENOMIC DNA]</scope>
    <source>
        <strain evidence="1 2">4CA</strain>
    </source>
</reference>
<dbReference type="OrthoDB" id="5623813at2"/>
<dbReference type="PANTHER" id="PTHR43885">
    <property type="entry name" value="HALOACID DEHALOGENASE-LIKE HYDROLASE"/>
    <property type="match status" value="1"/>
</dbReference>
<sequence>MKHIKGIIFDLDGTLVTSSLNFAAIRDEIGCPEHEDVLAFLGSLPEEQQQEATDVIHRHELLDAHTSDWMPRARAFIERCAAEKIAMAIVTRNSLFPTRIKVERNAIPIQHIVTREASRPKPDPAALLNIADHFNLPTDAMLMVGDYKYDLQAGRNAGMPTCLINFARLPDYAHLADYAFEHFGLLHQAMFQH</sequence>
<dbReference type="NCBIfam" id="TIGR01509">
    <property type="entry name" value="HAD-SF-IA-v3"/>
    <property type="match status" value="1"/>
</dbReference>
<gene>
    <name evidence="1" type="ORF">ADINL_0164</name>
</gene>
<comment type="caution">
    <text evidence="1">The sequence shown here is derived from an EMBL/GenBank/DDBJ whole genome shotgun (WGS) entry which is preliminary data.</text>
</comment>
<dbReference type="SFLD" id="SFLDS00003">
    <property type="entry name" value="Haloacid_Dehalogenase"/>
    <property type="match status" value="1"/>
</dbReference>
<dbReference type="NCBIfam" id="TIGR01549">
    <property type="entry name" value="HAD-SF-IA-v1"/>
    <property type="match status" value="1"/>
</dbReference>
<name>A0A063Y4M2_9GAMM</name>
<dbReference type="STRING" id="267850.ADINL_0164"/>
<dbReference type="Pfam" id="PF13419">
    <property type="entry name" value="HAD_2"/>
    <property type="match status" value="1"/>
</dbReference>
<dbReference type="InterPro" id="IPR023214">
    <property type="entry name" value="HAD_sf"/>
</dbReference>
<dbReference type="AlphaFoldDB" id="A0A063Y4M2"/>
<proteinExistence type="predicted"/>
<protein>
    <submittedName>
        <fullName evidence="1">Putative phosphatase</fullName>
    </submittedName>
</protein>
<dbReference type="Gene3D" id="3.40.50.1000">
    <property type="entry name" value="HAD superfamily/HAD-like"/>
    <property type="match status" value="1"/>
</dbReference>
<evidence type="ECO:0000313" key="1">
    <source>
        <dbReference type="EMBL" id="KDE41283.1"/>
    </source>
</evidence>